<dbReference type="InterPro" id="IPR058790">
    <property type="entry name" value="BSH_CusB"/>
</dbReference>
<dbReference type="Pfam" id="PF25954">
    <property type="entry name" value="Beta-barrel_RND_2"/>
    <property type="match status" value="1"/>
</dbReference>
<dbReference type="InterPro" id="IPR006143">
    <property type="entry name" value="RND_pump_MFP"/>
</dbReference>
<sequence length="478" mass="51112">MKTLRLLTTTLALGGALAPAGYWHSSGERWPAYAAVTTTAAAAERKPLYYRDPGGAPAWSAGPKKDAQGRDYLPIYDEDEPAAEPPKAKPQQANASRKILYYRNPMGLPDTSPVPKKDPMGMDYVPVYEGDETDDGTVRLSPGKIQRTGVKSEPAERRSISVAVKAPGTIQLDERCISVIAMRAESFVQKIADVTTGTRVKAGQPLMEVYSSAIASAAAEYLATLNSKVVGGVEAYGRGSRQRLMNLDVPEPVITAMEKSKVAPVTVQWTAPRDGIVLERNAIEGMRANPGDVLFRIADTSVVWALVDVAERDLGNIAVGQPVTVRARSFAGRSFAGKIAVVHPQVNRDTRTVRVRIELANPDAALLPDMYVDANIDTADSTPVLAVPDSSVLDTGSRQAVLVDKGEGRFEPREVKLGRRGGGYVEVRNGLAAGEAVVTSANFLIDAESNLKAALKGFAEAGPSRPEARSHSGMGEHK</sequence>
<comment type="similarity">
    <text evidence="1">Belongs to the membrane fusion protein (MFP) (TC 8.A.1) family.</text>
</comment>
<dbReference type="PANTHER" id="PTHR30097:SF15">
    <property type="entry name" value="CATION EFFLUX SYSTEM PROTEIN CUSB"/>
    <property type="match status" value="1"/>
</dbReference>
<evidence type="ECO:0000259" key="6">
    <source>
        <dbReference type="Pfam" id="PF25975"/>
    </source>
</evidence>
<dbReference type="Gene3D" id="2.40.50.100">
    <property type="match status" value="1"/>
</dbReference>
<gene>
    <name evidence="7" type="ORF">HA482_10370</name>
</gene>
<dbReference type="InterPro" id="IPR051909">
    <property type="entry name" value="MFP_Cation_Efflux"/>
</dbReference>
<dbReference type="InterPro" id="IPR058792">
    <property type="entry name" value="Beta-barrel_RND_2"/>
</dbReference>
<protein>
    <submittedName>
        <fullName evidence="7">Efflux RND transporter periplasmic adaptor subunit</fullName>
    </submittedName>
</protein>
<evidence type="ECO:0000313" key="7">
    <source>
        <dbReference type="EMBL" id="MBC9978619.1"/>
    </source>
</evidence>
<organism evidence="7 8">
    <name type="scientific">Bradyrhizobium campsiandrae</name>
    <dbReference type="NCBI Taxonomy" id="1729892"/>
    <lineage>
        <taxon>Bacteria</taxon>
        <taxon>Pseudomonadati</taxon>
        <taxon>Pseudomonadota</taxon>
        <taxon>Alphaproteobacteria</taxon>
        <taxon>Hyphomicrobiales</taxon>
        <taxon>Nitrobacteraceae</taxon>
        <taxon>Bradyrhizobium</taxon>
    </lineage>
</organism>
<feature type="domain" description="CzcB-like C-terminal circularly permuted SH3-like" evidence="6">
    <location>
        <begin position="385"/>
        <end position="445"/>
    </location>
</feature>
<dbReference type="RefSeq" id="WP_188108179.1">
    <property type="nucleotide sequence ID" value="NZ_JAANIH010000111.1"/>
</dbReference>
<dbReference type="EMBL" id="JAATTO010000012">
    <property type="protein sequence ID" value="MBC9978619.1"/>
    <property type="molecule type" value="Genomic_DNA"/>
</dbReference>
<evidence type="ECO:0000259" key="4">
    <source>
        <dbReference type="Pfam" id="PF25919"/>
    </source>
</evidence>
<proteinExistence type="inferred from homology"/>
<evidence type="ECO:0000256" key="3">
    <source>
        <dbReference type="SAM" id="MobiDB-lite"/>
    </source>
</evidence>
<evidence type="ECO:0000256" key="2">
    <source>
        <dbReference type="ARBA" id="ARBA00022448"/>
    </source>
</evidence>
<dbReference type="Gene3D" id="2.40.30.170">
    <property type="match status" value="1"/>
</dbReference>
<dbReference type="Proteomes" id="UP000639516">
    <property type="component" value="Unassembled WGS sequence"/>
</dbReference>
<reference evidence="7 8" key="1">
    <citation type="journal article" date="2020" name="Arch. Microbiol.">
        <title>Bradyrhizobium campsiandrae sp. nov., a nitrogen-fixing bacterial strain isolated from a native leguminous tree from the Amazon adapted to flooded conditions.</title>
        <authorList>
            <person name="Cabral Michel D."/>
            <person name="Martins da Costa E."/>
            <person name="Azarias Guimaraes A."/>
            <person name="Soares de Carvalho T."/>
            <person name="Santos de Castro Caputo P."/>
            <person name="Willems A."/>
            <person name="de Souza Moreira F.M."/>
        </authorList>
    </citation>
    <scope>NUCLEOTIDE SEQUENCE [LARGE SCALE GENOMIC DNA]</scope>
    <source>
        <strain evidence="8">INPA 384B</strain>
    </source>
</reference>
<feature type="domain" description="CusB-like barrel-sandwich hybrid" evidence="4">
    <location>
        <begin position="178"/>
        <end position="298"/>
    </location>
</feature>
<dbReference type="SUPFAM" id="SSF111369">
    <property type="entry name" value="HlyD-like secretion proteins"/>
    <property type="match status" value="1"/>
</dbReference>
<feature type="region of interest" description="Disordered" evidence="3">
    <location>
        <begin position="130"/>
        <end position="153"/>
    </location>
</feature>
<comment type="caution">
    <text evidence="7">The sequence shown here is derived from an EMBL/GenBank/DDBJ whole genome shotgun (WGS) entry which is preliminary data.</text>
</comment>
<dbReference type="InterPro" id="IPR058649">
    <property type="entry name" value="CzcB_C"/>
</dbReference>
<name>A0ABR7U3I3_9BRAD</name>
<dbReference type="Pfam" id="PF25919">
    <property type="entry name" value="BSH_CusB"/>
    <property type="match status" value="1"/>
</dbReference>
<dbReference type="PANTHER" id="PTHR30097">
    <property type="entry name" value="CATION EFFLUX SYSTEM PROTEIN CUSB"/>
    <property type="match status" value="1"/>
</dbReference>
<evidence type="ECO:0000256" key="1">
    <source>
        <dbReference type="ARBA" id="ARBA00009477"/>
    </source>
</evidence>
<dbReference type="Gene3D" id="2.40.420.20">
    <property type="match status" value="1"/>
</dbReference>
<accession>A0ABR7U3I3</accession>
<keyword evidence="2" id="KW-0813">Transport</keyword>
<evidence type="ECO:0000259" key="5">
    <source>
        <dbReference type="Pfam" id="PF25954"/>
    </source>
</evidence>
<keyword evidence="8" id="KW-1185">Reference proteome</keyword>
<dbReference type="Pfam" id="PF25975">
    <property type="entry name" value="CzcB_C"/>
    <property type="match status" value="1"/>
</dbReference>
<evidence type="ECO:0000313" key="8">
    <source>
        <dbReference type="Proteomes" id="UP000639516"/>
    </source>
</evidence>
<dbReference type="NCBIfam" id="TIGR01730">
    <property type="entry name" value="RND_mfp"/>
    <property type="match status" value="1"/>
</dbReference>
<feature type="domain" description="CusB-like beta-barrel" evidence="5">
    <location>
        <begin position="303"/>
        <end position="378"/>
    </location>
</feature>